<proteinExistence type="inferred from homology"/>
<reference evidence="3 4" key="1">
    <citation type="submission" date="2021-09" db="EMBL/GenBank/DDBJ databases">
        <title>Genomic insights and catalytic innovation underlie evolution of tropane alkaloids biosynthesis.</title>
        <authorList>
            <person name="Wang Y.-J."/>
            <person name="Tian T."/>
            <person name="Huang J.-P."/>
            <person name="Huang S.-X."/>
        </authorList>
    </citation>
    <scope>NUCLEOTIDE SEQUENCE [LARGE SCALE GENOMIC DNA]</scope>
    <source>
        <strain evidence="3">KIB-2018</strain>
        <tissue evidence="3">Leaf</tissue>
    </source>
</reference>
<evidence type="ECO:0000256" key="2">
    <source>
        <dbReference type="SAM" id="SignalP"/>
    </source>
</evidence>
<accession>A0AAV8T3X5</accession>
<organism evidence="3 4">
    <name type="scientific">Erythroxylum novogranatense</name>
    <dbReference type="NCBI Taxonomy" id="1862640"/>
    <lineage>
        <taxon>Eukaryota</taxon>
        <taxon>Viridiplantae</taxon>
        <taxon>Streptophyta</taxon>
        <taxon>Embryophyta</taxon>
        <taxon>Tracheophyta</taxon>
        <taxon>Spermatophyta</taxon>
        <taxon>Magnoliopsida</taxon>
        <taxon>eudicotyledons</taxon>
        <taxon>Gunneridae</taxon>
        <taxon>Pentapetalae</taxon>
        <taxon>rosids</taxon>
        <taxon>fabids</taxon>
        <taxon>Malpighiales</taxon>
        <taxon>Erythroxylaceae</taxon>
        <taxon>Erythroxylum</taxon>
    </lineage>
</organism>
<dbReference type="InterPro" id="IPR050592">
    <property type="entry name" value="GDSL_lipolytic_enzyme"/>
</dbReference>
<dbReference type="GO" id="GO:0016788">
    <property type="term" value="F:hydrolase activity, acting on ester bonds"/>
    <property type="evidence" value="ECO:0007669"/>
    <property type="project" value="InterPro"/>
</dbReference>
<keyword evidence="2" id="KW-0732">Signal</keyword>
<dbReference type="CDD" id="cd01837">
    <property type="entry name" value="SGNH_plant_lipase_like"/>
    <property type="match status" value="1"/>
</dbReference>
<dbReference type="InterPro" id="IPR035669">
    <property type="entry name" value="SGNH_plant_lipase-like"/>
</dbReference>
<dbReference type="Pfam" id="PF00657">
    <property type="entry name" value="Lipase_GDSL"/>
    <property type="match status" value="1"/>
</dbReference>
<feature type="chain" id="PRO_5043675861" description="GDSL esterase/lipase" evidence="2">
    <location>
        <begin position="28"/>
        <end position="369"/>
    </location>
</feature>
<dbReference type="Proteomes" id="UP001159364">
    <property type="component" value="Linkage Group LG06"/>
</dbReference>
<evidence type="ECO:0008006" key="5">
    <source>
        <dbReference type="Google" id="ProtNLM"/>
    </source>
</evidence>
<keyword evidence="4" id="KW-1185">Reference proteome</keyword>
<comment type="similarity">
    <text evidence="1">Belongs to the 'GDSL' lipolytic enzyme family.</text>
</comment>
<evidence type="ECO:0000256" key="1">
    <source>
        <dbReference type="ARBA" id="ARBA00008668"/>
    </source>
</evidence>
<protein>
    <recommendedName>
        <fullName evidence="5">GDSL esterase/lipase</fullName>
    </recommendedName>
</protein>
<evidence type="ECO:0000313" key="3">
    <source>
        <dbReference type="EMBL" id="KAJ8761457.1"/>
    </source>
</evidence>
<dbReference type="PANTHER" id="PTHR45642">
    <property type="entry name" value="GDSL ESTERASE/LIPASE EXL3"/>
    <property type="match status" value="1"/>
</dbReference>
<evidence type="ECO:0000313" key="4">
    <source>
        <dbReference type="Proteomes" id="UP001159364"/>
    </source>
</evidence>
<dbReference type="InterPro" id="IPR001087">
    <property type="entry name" value="GDSL"/>
</dbReference>
<name>A0AAV8T3X5_9ROSI</name>
<sequence>MESVPQFHLLLLLILYLFLFNGGNIQALSSPRAPRNSITAVIVFGDSTVDPGNNNFIPTIFRGNFPPYGQDFVNHAPTGRFSNGRLTTDFIASYIGLKEYVPPYLDPSLSMEELKTGVSFASAGTGFDPITPKITDVIPITKQLEYFREYKNKLQTVLGKKGTEEHINKAIFVLSAGTNDFVVNYFTLPIRQKTYSVSGYQQFILQNITQFIQDLFDEGARRIAFTSLPPMGCLPLVITLFSNNHNAIYGRNCIEYYTSVSKQFNLMLQKELALMQNRLASGGARICLTDAFAALSNMVQGKGRSAFDDVNTGCCGTGYLETSLLCNPHTYVCPDASKFVFWDSIHPTEKTYHNIFKFIRPEIDSLIGD</sequence>
<feature type="signal peptide" evidence="2">
    <location>
        <begin position="1"/>
        <end position="27"/>
    </location>
</feature>
<dbReference type="EMBL" id="JAIWQS010000006">
    <property type="protein sequence ID" value="KAJ8761457.1"/>
    <property type="molecule type" value="Genomic_DNA"/>
</dbReference>
<dbReference type="PANTHER" id="PTHR45642:SF3">
    <property type="entry name" value="OS09G0540400 PROTEIN"/>
    <property type="match status" value="1"/>
</dbReference>
<dbReference type="SUPFAM" id="SSF52266">
    <property type="entry name" value="SGNH hydrolase"/>
    <property type="match status" value="1"/>
</dbReference>
<dbReference type="AlphaFoldDB" id="A0AAV8T3X5"/>
<dbReference type="InterPro" id="IPR036514">
    <property type="entry name" value="SGNH_hydro_sf"/>
</dbReference>
<dbReference type="Gene3D" id="3.40.50.1110">
    <property type="entry name" value="SGNH hydrolase"/>
    <property type="match status" value="1"/>
</dbReference>
<comment type="caution">
    <text evidence="3">The sequence shown here is derived from an EMBL/GenBank/DDBJ whole genome shotgun (WGS) entry which is preliminary data.</text>
</comment>
<gene>
    <name evidence="3" type="ORF">K2173_001590</name>
</gene>